<comment type="function">
    <text evidence="10">Catalyzes the transfer of pyrophosphate from adenosine triphosphate (ATP) to 6-hydroxymethyl-7,8-dihydropterin, an enzymatic step in folate biosynthesis pathway.</text>
</comment>
<evidence type="ECO:0000256" key="7">
    <source>
        <dbReference type="ARBA" id="ARBA00022777"/>
    </source>
</evidence>
<dbReference type="InterPro" id="IPR035907">
    <property type="entry name" value="Hppk_sf"/>
</dbReference>
<evidence type="ECO:0000256" key="2">
    <source>
        <dbReference type="ARBA" id="ARBA00005810"/>
    </source>
</evidence>
<comment type="caution">
    <text evidence="14">The sequence shown here is derived from an EMBL/GenBank/DDBJ whole genome shotgun (WGS) entry which is preliminary data.</text>
</comment>
<evidence type="ECO:0000256" key="6">
    <source>
        <dbReference type="ARBA" id="ARBA00022741"/>
    </source>
</evidence>
<evidence type="ECO:0000256" key="1">
    <source>
        <dbReference type="ARBA" id="ARBA00005051"/>
    </source>
</evidence>
<proteinExistence type="inferred from homology"/>
<evidence type="ECO:0000256" key="11">
    <source>
        <dbReference type="ARBA" id="ARBA00029766"/>
    </source>
</evidence>
<name>A0ABU5DIV2_9BURK</name>
<evidence type="ECO:0000256" key="12">
    <source>
        <dbReference type="ARBA" id="ARBA00033413"/>
    </source>
</evidence>
<dbReference type="Pfam" id="PF01288">
    <property type="entry name" value="HPPK"/>
    <property type="match status" value="1"/>
</dbReference>
<dbReference type="EC" id="2.7.6.3" evidence="3"/>
<keyword evidence="15" id="KW-1185">Reference proteome</keyword>
<keyword evidence="6" id="KW-0547">Nucleotide-binding</keyword>
<evidence type="ECO:0000256" key="5">
    <source>
        <dbReference type="ARBA" id="ARBA00022679"/>
    </source>
</evidence>
<evidence type="ECO:0000313" key="15">
    <source>
        <dbReference type="Proteomes" id="UP001285263"/>
    </source>
</evidence>
<comment type="pathway">
    <text evidence="1">Cofactor biosynthesis; tetrahydrofolate biosynthesis; 2-amino-4-hydroxy-6-hydroxymethyl-7,8-dihydropteridine diphosphate from 7,8-dihydroneopterin triphosphate: step 4/4.</text>
</comment>
<organism evidence="14 15">
    <name type="scientific">Roseateles agri</name>
    <dbReference type="NCBI Taxonomy" id="3098619"/>
    <lineage>
        <taxon>Bacteria</taxon>
        <taxon>Pseudomonadati</taxon>
        <taxon>Pseudomonadota</taxon>
        <taxon>Betaproteobacteria</taxon>
        <taxon>Burkholderiales</taxon>
        <taxon>Sphaerotilaceae</taxon>
        <taxon>Roseateles</taxon>
    </lineage>
</organism>
<dbReference type="Gene3D" id="3.30.70.560">
    <property type="entry name" value="7,8-Dihydro-6-hydroxymethylpterin-pyrophosphokinase HPPK"/>
    <property type="match status" value="1"/>
</dbReference>
<dbReference type="NCBIfam" id="TIGR01498">
    <property type="entry name" value="folK"/>
    <property type="match status" value="1"/>
</dbReference>
<reference evidence="14 15" key="1">
    <citation type="submission" date="2023-11" db="EMBL/GenBank/DDBJ databases">
        <title>Paucibacter sp. nov., isolated from fresh soil in Korea.</title>
        <authorList>
            <person name="Le N.T.T."/>
        </authorList>
    </citation>
    <scope>NUCLEOTIDE SEQUENCE [LARGE SCALE GENOMIC DNA]</scope>
    <source>
        <strain evidence="14 15">R3-3</strain>
    </source>
</reference>
<dbReference type="RefSeq" id="WP_320423979.1">
    <property type="nucleotide sequence ID" value="NZ_JAXCLA010000005.1"/>
</dbReference>
<dbReference type="InterPro" id="IPR000550">
    <property type="entry name" value="Hppk"/>
</dbReference>
<feature type="domain" description="7,8-dihydro-6-hydroxymethylpterin-pyrophosphokinase" evidence="13">
    <location>
        <begin position="12"/>
        <end position="139"/>
    </location>
</feature>
<dbReference type="EMBL" id="JAXCLA010000005">
    <property type="protein sequence ID" value="MDY0746079.1"/>
    <property type="molecule type" value="Genomic_DNA"/>
</dbReference>
<dbReference type="SUPFAM" id="SSF55083">
    <property type="entry name" value="6-hydroxymethyl-7,8-dihydropterin pyrophosphokinase, HPPK"/>
    <property type="match status" value="1"/>
</dbReference>
<dbReference type="PANTHER" id="PTHR43071">
    <property type="entry name" value="2-AMINO-4-HYDROXY-6-HYDROXYMETHYLDIHYDROPTERIDINE PYROPHOSPHOKINASE"/>
    <property type="match status" value="1"/>
</dbReference>
<dbReference type="PANTHER" id="PTHR43071:SF1">
    <property type="entry name" value="2-AMINO-4-HYDROXY-6-HYDROXYMETHYLDIHYDROPTERIDINE PYROPHOSPHOKINASE"/>
    <property type="match status" value="1"/>
</dbReference>
<evidence type="ECO:0000256" key="4">
    <source>
        <dbReference type="ARBA" id="ARBA00016218"/>
    </source>
</evidence>
<evidence type="ECO:0000259" key="13">
    <source>
        <dbReference type="Pfam" id="PF01288"/>
    </source>
</evidence>
<evidence type="ECO:0000256" key="8">
    <source>
        <dbReference type="ARBA" id="ARBA00022840"/>
    </source>
</evidence>
<evidence type="ECO:0000256" key="3">
    <source>
        <dbReference type="ARBA" id="ARBA00013253"/>
    </source>
</evidence>
<protein>
    <recommendedName>
        <fullName evidence="4">2-amino-4-hydroxy-6-hydroxymethyldihydropteridine pyrophosphokinase</fullName>
        <ecNumber evidence="3">2.7.6.3</ecNumber>
    </recommendedName>
    <alternativeName>
        <fullName evidence="11">6-hydroxymethyl-7,8-dihydropterin pyrophosphokinase</fullName>
    </alternativeName>
    <alternativeName>
        <fullName evidence="12">7,8-dihydro-6-hydroxymethylpterin-pyrophosphokinase</fullName>
    </alternativeName>
</protein>
<dbReference type="CDD" id="cd00483">
    <property type="entry name" value="HPPK"/>
    <property type="match status" value="1"/>
</dbReference>
<keyword evidence="7" id="KW-0418">Kinase</keyword>
<dbReference type="GO" id="GO:0003848">
    <property type="term" value="F:2-amino-4-hydroxy-6-hydroxymethyldihydropteridine diphosphokinase activity"/>
    <property type="evidence" value="ECO:0007669"/>
    <property type="project" value="UniProtKB-EC"/>
</dbReference>
<keyword evidence="5 14" id="KW-0808">Transferase</keyword>
<evidence type="ECO:0000256" key="9">
    <source>
        <dbReference type="ARBA" id="ARBA00022909"/>
    </source>
</evidence>
<evidence type="ECO:0000256" key="10">
    <source>
        <dbReference type="ARBA" id="ARBA00029409"/>
    </source>
</evidence>
<keyword evidence="9" id="KW-0289">Folate biosynthesis</keyword>
<comment type="similarity">
    <text evidence="2">Belongs to the HPPK family.</text>
</comment>
<evidence type="ECO:0000313" key="14">
    <source>
        <dbReference type="EMBL" id="MDY0746079.1"/>
    </source>
</evidence>
<accession>A0ABU5DIV2</accession>
<sequence>MSAAEAGATRAFIGLGANLGDLQRTLDEALAALAALPRTRVAAVSSRYRSAPVEAGGPDYLNAVALVETELEPLTLLDALQAIELAHGRERPYVNAPRTLDLDLLLYGDMQIGTPRLTVPHPRLHQRAFVLQPLLELAPDLSAPGLGPLGSHIAAVSDQRIDRIR</sequence>
<dbReference type="Proteomes" id="UP001285263">
    <property type="component" value="Unassembled WGS sequence"/>
</dbReference>
<keyword evidence="8" id="KW-0067">ATP-binding</keyword>
<gene>
    <name evidence="14" type="primary">folK</name>
    <name evidence="14" type="ORF">SNE35_16280</name>
</gene>